<organism evidence="1 2">
    <name type="scientific">Rhizobium wenxiniae</name>
    <dbReference type="NCBI Taxonomy" id="1737357"/>
    <lineage>
        <taxon>Bacteria</taxon>
        <taxon>Pseudomonadati</taxon>
        <taxon>Pseudomonadota</taxon>
        <taxon>Alphaproteobacteria</taxon>
        <taxon>Hyphomicrobiales</taxon>
        <taxon>Rhizobiaceae</taxon>
        <taxon>Rhizobium/Agrobacterium group</taxon>
        <taxon>Rhizobium</taxon>
    </lineage>
</organism>
<dbReference type="EMBL" id="JACHEG010000016">
    <property type="protein sequence ID" value="MBB6166217.1"/>
    <property type="molecule type" value="Genomic_DNA"/>
</dbReference>
<reference evidence="1 2" key="1">
    <citation type="submission" date="2020-08" db="EMBL/GenBank/DDBJ databases">
        <title>Genomic Encyclopedia of Type Strains, Phase IV (KMG-IV): sequencing the most valuable type-strain genomes for metagenomic binning, comparative biology and taxonomic classification.</title>
        <authorList>
            <person name="Goeker M."/>
        </authorList>
    </citation>
    <scope>NUCLEOTIDE SEQUENCE [LARGE SCALE GENOMIC DNA]</scope>
    <source>
        <strain evidence="1 2">DSM 100734</strain>
    </source>
</reference>
<evidence type="ECO:0000313" key="1">
    <source>
        <dbReference type="EMBL" id="MBB6166217.1"/>
    </source>
</evidence>
<evidence type="ECO:0000313" key="2">
    <source>
        <dbReference type="Proteomes" id="UP000547879"/>
    </source>
</evidence>
<keyword evidence="2" id="KW-1185">Reference proteome</keyword>
<dbReference type="RefSeq" id="WP_183998137.1">
    <property type="nucleotide sequence ID" value="NZ_BMHW01000024.1"/>
</dbReference>
<accession>A0A7W9YCR1</accession>
<gene>
    <name evidence="1" type="ORF">HNQ72_006068</name>
</gene>
<dbReference type="Proteomes" id="UP000547879">
    <property type="component" value="Unassembled WGS sequence"/>
</dbReference>
<protein>
    <submittedName>
        <fullName evidence="1">Uncharacterized protein</fullName>
    </submittedName>
</protein>
<comment type="caution">
    <text evidence="1">The sequence shown here is derived from an EMBL/GenBank/DDBJ whole genome shotgun (WGS) entry which is preliminary data.</text>
</comment>
<name>A0A7W9YCR1_9HYPH</name>
<sequence length="117" mass="12882">MMRFEPAITTPTAALRSFRSLQEKPAAVSDGFGIETDFLSFRRRGFPPLTVLASRLRIVALAMVRAAKMAATAGVGNLSLCFLEKQRRIGLFHDYLSTSPENEKSQAKPHRPSSSSL</sequence>
<dbReference type="AlphaFoldDB" id="A0A7W9YCR1"/>
<proteinExistence type="predicted"/>